<reference evidence="3" key="1">
    <citation type="submission" date="2018-02" db="EMBL/GenBank/DDBJ databases">
        <authorList>
            <person name="Cohen D.B."/>
            <person name="Kent A.D."/>
        </authorList>
    </citation>
    <scope>NUCLEOTIDE SEQUENCE</scope>
</reference>
<evidence type="ECO:0000259" key="2">
    <source>
        <dbReference type="Pfam" id="PF07727"/>
    </source>
</evidence>
<accession>A0A2N9HS51</accession>
<proteinExistence type="predicted"/>
<protein>
    <recommendedName>
        <fullName evidence="2">Reverse transcriptase Ty1/copia-type domain-containing protein</fullName>
    </recommendedName>
</protein>
<dbReference type="CDD" id="cd09272">
    <property type="entry name" value="RNase_HI_RT_Ty1"/>
    <property type="match status" value="1"/>
</dbReference>
<name>A0A2N9HS51_FAGSY</name>
<feature type="domain" description="Reverse transcriptase Ty1/copia-type" evidence="2">
    <location>
        <begin position="203"/>
        <end position="350"/>
    </location>
</feature>
<gene>
    <name evidence="3" type="ORF">FSB_LOCUS42396</name>
</gene>
<dbReference type="SUPFAM" id="SSF56672">
    <property type="entry name" value="DNA/RNA polymerases"/>
    <property type="match status" value="1"/>
</dbReference>
<dbReference type="EMBL" id="OIVN01003946">
    <property type="protein sequence ID" value="SPD14514.1"/>
    <property type="molecule type" value="Genomic_DNA"/>
</dbReference>
<dbReference type="Pfam" id="PF07727">
    <property type="entry name" value="RVT_2"/>
    <property type="match status" value="1"/>
</dbReference>
<dbReference type="InterPro" id="IPR043502">
    <property type="entry name" value="DNA/RNA_pol_sf"/>
</dbReference>
<organism evidence="3">
    <name type="scientific">Fagus sylvatica</name>
    <name type="common">Beechnut</name>
    <dbReference type="NCBI Taxonomy" id="28930"/>
    <lineage>
        <taxon>Eukaryota</taxon>
        <taxon>Viridiplantae</taxon>
        <taxon>Streptophyta</taxon>
        <taxon>Embryophyta</taxon>
        <taxon>Tracheophyta</taxon>
        <taxon>Spermatophyta</taxon>
        <taxon>Magnoliopsida</taxon>
        <taxon>eudicotyledons</taxon>
        <taxon>Gunneridae</taxon>
        <taxon>Pentapetalae</taxon>
        <taxon>rosids</taxon>
        <taxon>fabids</taxon>
        <taxon>Fagales</taxon>
        <taxon>Fagaceae</taxon>
        <taxon>Fagus</taxon>
    </lineage>
</organism>
<feature type="region of interest" description="Disordered" evidence="1">
    <location>
        <begin position="1"/>
        <end position="54"/>
    </location>
</feature>
<evidence type="ECO:0000313" key="3">
    <source>
        <dbReference type="EMBL" id="SPD14514.1"/>
    </source>
</evidence>
<dbReference type="PANTHER" id="PTHR11439:SF455">
    <property type="entry name" value="RLK (RECEPTOR-LIKE PROTEIN KINASE) 8, PUTATIVE-RELATED"/>
    <property type="match status" value="1"/>
</dbReference>
<evidence type="ECO:0000256" key="1">
    <source>
        <dbReference type="SAM" id="MobiDB-lite"/>
    </source>
</evidence>
<dbReference type="AlphaFoldDB" id="A0A2N9HS51"/>
<dbReference type="InterPro" id="IPR013103">
    <property type="entry name" value="RVT_2"/>
</dbReference>
<sequence length="490" mass="53793">MPPSSPAPHSSHIPQFGSNPCDICTDPVDESLQVNDSLTGPSLPPSDPSPASLELTTELPTPALVAATLMPSHPMLTRAKAGIFKTRHPANLALLGSSGLLSALLASTEPKGFKSAAKNPAWLAAMDEEIQALQTNRTWILVPRPANTNIVGSKWVFRTKYLPDGSIERLKARLVAKGYTQVPGLDYTDTFSPVIKATTVRVVFSLAPPGYIDPRYPNHVCQLKKALYGLKQAPRAWFQRFSSFLIQLGFSCSRADTSLFVFHKHSDIIYLLLYVDDIIITGNNSSLLDSFTRKLNSEFATKDLGSLNYFLGLEATPTTDGLFISQLKYARDILSRAQLLDSKPVHTPMVVSQHLSFDGPLFSDPTLYRSLVGALQYLTITRPDIAYVVNSVSQFLHSPTEDHFLAVKRILRYVKGTLHFGLTFHPSDAPGALVAYSNVDWLGCPDTRRSTSGYSIYLGDNLVSWSAKKQPTVSRSSCESEYRALASHCC</sequence>
<dbReference type="PANTHER" id="PTHR11439">
    <property type="entry name" value="GAG-POL-RELATED RETROTRANSPOSON"/>
    <property type="match status" value="1"/>
</dbReference>